<dbReference type="NCBIfam" id="TIGR00778">
    <property type="entry name" value="ahpD_dom"/>
    <property type="match status" value="1"/>
</dbReference>
<evidence type="ECO:0000313" key="3">
    <source>
        <dbReference type="Proteomes" id="UP000193884"/>
    </source>
</evidence>
<organism evidence="2 3">
    <name type="scientific">Bradyrhizobium canariense</name>
    <dbReference type="NCBI Taxonomy" id="255045"/>
    <lineage>
        <taxon>Bacteria</taxon>
        <taxon>Pseudomonadati</taxon>
        <taxon>Pseudomonadota</taxon>
        <taxon>Alphaproteobacteria</taxon>
        <taxon>Hyphomicrobiales</taxon>
        <taxon>Nitrobacteraceae</taxon>
        <taxon>Bradyrhizobium</taxon>
    </lineage>
</organism>
<comment type="caution">
    <text evidence="2">The sequence shown here is derived from an EMBL/GenBank/DDBJ whole genome shotgun (WGS) entry which is preliminary data.</text>
</comment>
<proteinExistence type="predicted"/>
<feature type="domain" description="Carboxymuconolactone decarboxylase-like" evidence="1">
    <location>
        <begin position="43"/>
        <end position="118"/>
    </location>
</feature>
<protein>
    <submittedName>
        <fullName evidence="2">Alkylhydroperoxidase</fullName>
    </submittedName>
</protein>
<dbReference type="NCBIfam" id="TIGR01926">
    <property type="entry name" value="peroxid_rel"/>
    <property type="match status" value="1"/>
</dbReference>
<sequence>MPRISIPKREDAPVGSKPILDNVEKMLGFVPNLHRLMSISPNVLSGWATLMASLAKTLDIKTRDGIALAVSEADGCDYCLAAHSFMAGNLAKIPADEIELNREGRSTDPKRQAAVAFAKALIETRGKVSDAQFTAVRDAGWTDANIVEMIALTAQFLLTNFINNAVQTPIDFPEVSPAKAT</sequence>
<evidence type="ECO:0000259" key="1">
    <source>
        <dbReference type="Pfam" id="PF02627"/>
    </source>
</evidence>
<accession>A0ABX3WUC7</accession>
<evidence type="ECO:0000313" key="2">
    <source>
        <dbReference type="EMBL" id="OSJ21201.1"/>
    </source>
</evidence>
<name>A0ABX3WUC7_9BRAD</name>
<reference evidence="2 3" key="1">
    <citation type="submission" date="2017-03" db="EMBL/GenBank/DDBJ databases">
        <title>Whole genome sequences of fourteen strains of Bradyrhizobium canariense and one strain of Bradyrhizobium japonicum isolated from Lupinus (Papilionoideae: Genisteae) species in Algeria.</title>
        <authorList>
            <person name="Crovadore J."/>
            <person name="Chekireb D."/>
            <person name="Brachmann A."/>
            <person name="Chablais R."/>
            <person name="Cochard B."/>
            <person name="Lefort F."/>
        </authorList>
    </citation>
    <scope>NUCLEOTIDE SEQUENCE [LARGE SCALE GENOMIC DNA]</scope>
    <source>
        <strain evidence="2 3">UBMAN05</strain>
    </source>
</reference>
<dbReference type="InterPro" id="IPR010195">
    <property type="entry name" value="Uncharacterised_peroxidase-rel"/>
</dbReference>
<dbReference type="Gene3D" id="1.20.1290.10">
    <property type="entry name" value="AhpD-like"/>
    <property type="match status" value="1"/>
</dbReference>
<dbReference type="InterPro" id="IPR029032">
    <property type="entry name" value="AhpD-like"/>
</dbReference>
<dbReference type="InterPro" id="IPR004675">
    <property type="entry name" value="AhpD_core"/>
</dbReference>
<dbReference type="EMBL" id="NAFK01000177">
    <property type="protein sequence ID" value="OSJ21201.1"/>
    <property type="molecule type" value="Genomic_DNA"/>
</dbReference>
<dbReference type="Pfam" id="PF02627">
    <property type="entry name" value="CMD"/>
    <property type="match status" value="1"/>
</dbReference>
<dbReference type="PANTHER" id="PTHR35446:SF3">
    <property type="entry name" value="CMD DOMAIN-CONTAINING PROTEIN"/>
    <property type="match status" value="1"/>
</dbReference>
<keyword evidence="3" id="KW-1185">Reference proteome</keyword>
<dbReference type="InterPro" id="IPR003779">
    <property type="entry name" value="CMD-like"/>
</dbReference>
<dbReference type="RefSeq" id="WP_028141266.1">
    <property type="nucleotide sequence ID" value="NZ_NAFJ01000157.1"/>
</dbReference>
<dbReference type="PANTHER" id="PTHR35446">
    <property type="entry name" value="SI:CH211-175M2.5"/>
    <property type="match status" value="1"/>
</dbReference>
<dbReference type="SUPFAM" id="SSF69118">
    <property type="entry name" value="AhpD-like"/>
    <property type="match status" value="1"/>
</dbReference>
<gene>
    <name evidence="2" type="ORF">BST63_35790</name>
</gene>
<dbReference type="Proteomes" id="UP000193884">
    <property type="component" value="Unassembled WGS sequence"/>
</dbReference>